<comment type="caution">
    <text evidence="5">The sequence shown here is derived from an EMBL/GenBank/DDBJ whole genome shotgun (WGS) entry which is preliminary data.</text>
</comment>
<dbReference type="AlphaFoldDB" id="A0A7W6GYV2"/>
<keyword evidence="2 5" id="KW-0560">Oxidoreductase</keyword>
<dbReference type="EMBL" id="JACIEI010000001">
    <property type="protein sequence ID" value="MBB3992825.1"/>
    <property type="molecule type" value="Genomic_DNA"/>
</dbReference>
<name>A0A7W6GYV2_9RHOB</name>
<evidence type="ECO:0000313" key="6">
    <source>
        <dbReference type="Proteomes" id="UP000530268"/>
    </source>
</evidence>
<gene>
    <name evidence="5" type="ORF">GGR95_000444</name>
</gene>
<dbReference type="GO" id="GO:0050388">
    <property type="term" value="F:uronate dehydrogenase activity"/>
    <property type="evidence" value="ECO:0007669"/>
    <property type="project" value="UniProtKB-EC"/>
</dbReference>
<dbReference type="SUPFAM" id="SSF51735">
    <property type="entry name" value="NAD(P)-binding Rossmann-fold domains"/>
    <property type="match status" value="1"/>
</dbReference>
<evidence type="ECO:0000256" key="2">
    <source>
        <dbReference type="ARBA" id="ARBA00023002"/>
    </source>
</evidence>
<dbReference type="Pfam" id="PF01370">
    <property type="entry name" value="Epimerase"/>
    <property type="match status" value="1"/>
</dbReference>
<evidence type="ECO:0000259" key="4">
    <source>
        <dbReference type="Pfam" id="PF01370"/>
    </source>
</evidence>
<reference evidence="5 6" key="1">
    <citation type="submission" date="2020-08" db="EMBL/GenBank/DDBJ databases">
        <title>Genomic Encyclopedia of Type Strains, Phase IV (KMG-IV): sequencing the most valuable type-strain genomes for metagenomic binning, comparative biology and taxonomic classification.</title>
        <authorList>
            <person name="Goeker M."/>
        </authorList>
    </citation>
    <scope>NUCLEOTIDE SEQUENCE [LARGE SCALE GENOMIC DNA]</scope>
    <source>
        <strain evidence="5 6">DSM 102234</strain>
    </source>
</reference>
<dbReference type="InterPro" id="IPR001509">
    <property type="entry name" value="Epimerase_deHydtase"/>
</dbReference>
<proteinExistence type="inferred from homology"/>
<evidence type="ECO:0000256" key="3">
    <source>
        <dbReference type="ARBA" id="ARBA00023027"/>
    </source>
</evidence>
<feature type="domain" description="NAD-dependent epimerase/dehydratase" evidence="4">
    <location>
        <begin position="8"/>
        <end position="166"/>
    </location>
</feature>
<dbReference type="EC" id="1.1.1.203" evidence="5"/>
<dbReference type="RefSeq" id="WP_184562288.1">
    <property type="nucleotide sequence ID" value="NZ_JACIEI010000001.1"/>
</dbReference>
<dbReference type="PANTHER" id="PTHR43103:SF5">
    <property type="entry name" value="4-EPIMERASE, PUTATIVE (AFU_ORTHOLOGUE AFUA_7G00360)-RELATED"/>
    <property type="match status" value="1"/>
</dbReference>
<evidence type="ECO:0000313" key="5">
    <source>
        <dbReference type="EMBL" id="MBB3992825.1"/>
    </source>
</evidence>
<organism evidence="5 6">
    <name type="scientific">Sulfitobacter undariae</name>
    <dbReference type="NCBI Taxonomy" id="1563671"/>
    <lineage>
        <taxon>Bacteria</taxon>
        <taxon>Pseudomonadati</taxon>
        <taxon>Pseudomonadota</taxon>
        <taxon>Alphaproteobacteria</taxon>
        <taxon>Rhodobacterales</taxon>
        <taxon>Roseobacteraceae</taxon>
        <taxon>Sulfitobacter</taxon>
    </lineage>
</organism>
<keyword evidence="3" id="KW-0520">NAD</keyword>
<dbReference type="InterPro" id="IPR036291">
    <property type="entry name" value="NAD(P)-bd_dom_sf"/>
</dbReference>
<dbReference type="Proteomes" id="UP000530268">
    <property type="component" value="Unassembled WGS sequence"/>
</dbReference>
<dbReference type="PANTHER" id="PTHR43103">
    <property type="entry name" value="NUCLEOSIDE-DIPHOSPHATE-SUGAR EPIMERASE"/>
    <property type="match status" value="1"/>
</dbReference>
<comment type="similarity">
    <text evidence="1">Belongs to the NAD(P)-dependent epimerase/dehydratase family.</text>
</comment>
<accession>A0A7W6GYV2</accession>
<protein>
    <submittedName>
        <fullName evidence="5">Uronate dehydrogenase</fullName>
        <ecNumber evidence="5">1.1.1.203</ecNumber>
    </submittedName>
</protein>
<sequence length="282" mass="30666">MPKTLSKIVLTGAAGRLGSYLREPLAALCDELVSTDIKEQPGTLYAGESYVQADLADFDAMNAVIEGAEMVVHMGAFVDEGPFEQLLGPNFVGSYNVWEAASRHGVRRVVYGSSIHAVGMYPKNEFIGTDVAHRPDTFYGLAKCFTEDLGRMYWEKRGLESVHMRILSCAQVNNARALGSWLSYDDLIQLVTRCIETPVTGFAIIYGVSNNDRAPVDNAKASFIGYRPKDNAEQFAEEVLAAEPPMDPQDPNHARHGGPFAGVELGNSGLAGMNVVDDTKKS</sequence>
<dbReference type="Gene3D" id="3.40.50.720">
    <property type="entry name" value="NAD(P)-binding Rossmann-like Domain"/>
    <property type="match status" value="1"/>
</dbReference>
<evidence type="ECO:0000256" key="1">
    <source>
        <dbReference type="ARBA" id="ARBA00007637"/>
    </source>
</evidence>
<keyword evidence="6" id="KW-1185">Reference proteome</keyword>